<evidence type="ECO:0000256" key="16">
    <source>
        <dbReference type="ARBA" id="ARBA00041416"/>
    </source>
</evidence>
<evidence type="ECO:0000256" key="6">
    <source>
        <dbReference type="ARBA" id="ARBA00022741"/>
    </source>
</evidence>
<evidence type="ECO:0000256" key="15">
    <source>
        <dbReference type="ARBA" id="ARBA00040439"/>
    </source>
</evidence>
<dbReference type="CDD" id="cd03249">
    <property type="entry name" value="ABC_MTABC3_MDL1_MDL2"/>
    <property type="match status" value="1"/>
</dbReference>
<dbReference type="PROSITE" id="PS00211">
    <property type="entry name" value="ABC_TRANSPORTER_1"/>
    <property type="match status" value="1"/>
</dbReference>
<dbReference type="Proteomes" id="UP001176961">
    <property type="component" value="Unassembled WGS sequence"/>
</dbReference>
<evidence type="ECO:0000256" key="1">
    <source>
        <dbReference type="ARBA" id="ARBA00004448"/>
    </source>
</evidence>
<evidence type="ECO:0000256" key="9">
    <source>
        <dbReference type="ARBA" id="ARBA00022946"/>
    </source>
</evidence>
<dbReference type="GO" id="GO:0005743">
    <property type="term" value="C:mitochondrial inner membrane"/>
    <property type="evidence" value="ECO:0007669"/>
    <property type="project" value="UniProtKB-SubCell"/>
</dbReference>
<organism evidence="21 22">
    <name type="scientific">Cylicocyclus nassatus</name>
    <name type="common">Nematode worm</name>
    <dbReference type="NCBI Taxonomy" id="53992"/>
    <lineage>
        <taxon>Eukaryota</taxon>
        <taxon>Metazoa</taxon>
        <taxon>Ecdysozoa</taxon>
        <taxon>Nematoda</taxon>
        <taxon>Chromadorea</taxon>
        <taxon>Rhabditida</taxon>
        <taxon>Rhabditina</taxon>
        <taxon>Rhabditomorpha</taxon>
        <taxon>Strongyloidea</taxon>
        <taxon>Strongylidae</taxon>
        <taxon>Cylicocyclus</taxon>
    </lineage>
</organism>
<dbReference type="Gene3D" id="1.20.1560.10">
    <property type="entry name" value="ABC transporter type 1, transmembrane domain"/>
    <property type="match status" value="1"/>
</dbReference>
<dbReference type="FunFam" id="3.40.50.300:FF:000403">
    <property type="entry name" value="ATP-binding cassette sub-family B member 8, mitochondrial"/>
    <property type="match status" value="1"/>
</dbReference>
<evidence type="ECO:0000259" key="19">
    <source>
        <dbReference type="PROSITE" id="PS50893"/>
    </source>
</evidence>
<dbReference type="PROSITE" id="PS50893">
    <property type="entry name" value="ABC_TRANSPORTER_2"/>
    <property type="match status" value="1"/>
</dbReference>
<dbReference type="Pfam" id="PF00005">
    <property type="entry name" value="ABC_tran"/>
    <property type="match status" value="1"/>
</dbReference>
<keyword evidence="9" id="KW-0809">Transit peptide</keyword>
<dbReference type="Gene3D" id="3.40.50.300">
    <property type="entry name" value="P-loop containing nucleotide triphosphate hydrolases"/>
    <property type="match status" value="1"/>
</dbReference>
<keyword evidence="8" id="KW-0067">ATP-binding</keyword>
<keyword evidence="7" id="KW-0999">Mitochondrion inner membrane</keyword>
<evidence type="ECO:0000256" key="11">
    <source>
        <dbReference type="ARBA" id="ARBA00022989"/>
    </source>
</evidence>
<evidence type="ECO:0000256" key="4">
    <source>
        <dbReference type="ARBA" id="ARBA00022538"/>
    </source>
</evidence>
<evidence type="ECO:0000256" key="8">
    <source>
        <dbReference type="ARBA" id="ARBA00022840"/>
    </source>
</evidence>
<keyword evidence="11 18" id="KW-1133">Transmembrane helix</keyword>
<name>A0AA36H4K0_CYLNA</name>
<comment type="subcellular location">
    <subcellularLocation>
        <location evidence="1">Mitochondrion inner membrane</location>
        <topology evidence="1">Multi-pass membrane protein</topology>
    </subcellularLocation>
</comment>
<evidence type="ECO:0000256" key="2">
    <source>
        <dbReference type="ARBA" id="ARBA00007577"/>
    </source>
</evidence>
<evidence type="ECO:0000313" key="21">
    <source>
        <dbReference type="EMBL" id="CAJ0603970.1"/>
    </source>
</evidence>
<reference evidence="21" key="1">
    <citation type="submission" date="2023-07" db="EMBL/GenBank/DDBJ databases">
        <authorList>
            <consortium name="CYATHOMIX"/>
        </authorList>
    </citation>
    <scope>NUCLEOTIDE SEQUENCE</scope>
    <source>
        <strain evidence="21">N/A</strain>
    </source>
</reference>
<dbReference type="GO" id="GO:0006813">
    <property type="term" value="P:potassium ion transport"/>
    <property type="evidence" value="ECO:0007669"/>
    <property type="project" value="UniProtKB-KW"/>
</dbReference>
<evidence type="ECO:0000256" key="18">
    <source>
        <dbReference type="SAM" id="Phobius"/>
    </source>
</evidence>
<keyword evidence="5 18" id="KW-0812">Transmembrane</keyword>
<comment type="similarity">
    <text evidence="2">Belongs to the ABC transporter superfamily. ABCB family. Multidrug resistance exporter (TC 3.A.1.201) subfamily.</text>
</comment>
<dbReference type="InterPro" id="IPR003593">
    <property type="entry name" value="AAA+_ATPase"/>
</dbReference>
<dbReference type="GO" id="GO:0090374">
    <property type="term" value="P:oligopeptide export from mitochondrion"/>
    <property type="evidence" value="ECO:0007669"/>
    <property type="project" value="TreeGrafter"/>
</dbReference>
<dbReference type="InterPro" id="IPR017871">
    <property type="entry name" value="ABC_transporter-like_CS"/>
</dbReference>
<proteinExistence type="inferred from homology"/>
<keyword evidence="14 18" id="KW-0472">Membrane</keyword>
<evidence type="ECO:0000256" key="3">
    <source>
        <dbReference type="ARBA" id="ARBA00022448"/>
    </source>
</evidence>
<keyword evidence="13" id="KW-0496">Mitochondrion</keyword>
<keyword evidence="12" id="KW-0406">Ion transport</keyword>
<evidence type="ECO:0000313" key="22">
    <source>
        <dbReference type="Proteomes" id="UP001176961"/>
    </source>
</evidence>
<dbReference type="AlphaFoldDB" id="A0AA36H4K0"/>
<gene>
    <name evidence="21" type="ORF">CYNAS_LOCUS15953</name>
</gene>
<evidence type="ECO:0000256" key="7">
    <source>
        <dbReference type="ARBA" id="ARBA00022792"/>
    </source>
</evidence>
<dbReference type="InterPro" id="IPR036640">
    <property type="entry name" value="ABC1_TM_sf"/>
</dbReference>
<evidence type="ECO:0000256" key="10">
    <source>
        <dbReference type="ARBA" id="ARBA00022958"/>
    </source>
</evidence>
<dbReference type="InterPro" id="IPR039421">
    <property type="entry name" value="Type_1_exporter"/>
</dbReference>
<keyword evidence="4" id="KW-0633">Potassium transport</keyword>
<evidence type="ECO:0000256" key="13">
    <source>
        <dbReference type="ARBA" id="ARBA00023128"/>
    </source>
</evidence>
<dbReference type="InterPro" id="IPR003439">
    <property type="entry name" value="ABC_transporter-like_ATP-bd"/>
</dbReference>
<dbReference type="SMART" id="SM00382">
    <property type="entry name" value="AAA"/>
    <property type="match status" value="1"/>
</dbReference>
<protein>
    <recommendedName>
        <fullName evidence="15">Mitochondrial potassium channel ATP-binding subunit</fullName>
    </recommendedName>
    <alternativeName>
        <fullName evidence="17">ATP-binding cassette sub-family B member 8, mitochondrial</fullName>
    </alternativeName>
    <alternativeName>
        <fullName evidence="16">Mitochondrial sulfonylurea-receptor</fullName>
    </alternativeName>
</protein>
<keyword evidence="22" id="KW-1185">Reference proteome</keyword>
<keyword evidence="6" id="KW-0547">Nucleotide-binding</keyword>
<dbReference type="FunFam" id="1.20.1560.10:FF:000016">
    <property type="entry name" value="ATP-binding cassette sub-family B member 8, mitochondrial"/>
    <property type="match status" value="1"/>
</dbReference>
<feature type="transmembrane region" description="Helical" evidence="18">
    <location>
        <begin position="165"/>
        <end position="185"/>
    </location>
</feature>
<dbReference type="InterPro" id="IPR011527">
    <property type="entry name" value="ABC1_TM_dom"/>
</dbReference>
<feature type="transmembrane region" description="Helical" evidence="18">
    <location>
        <begin position="107"/>
        <end position="132"/>
    </location>
</feature>
<comment type="caution">
    <text evidence="21">The sequence shown here is derived from an EMBL/GenBank/DDBJ whole genome shotgun (WGS) entry which is preliminary data.</text>
</comment>
<sequence length="678" mass="75037">MVVSKFAASRACLFAQNFSLLKAIRSFKVRNAINAWKSQTIKKSSFLKVGRLSGLCLSAWCIPLLRAAECRSREVELSRADHLSNVYLSNREPPLSLSDVWSLIRPYWFYFLAAVVSAVLAAFVNIQLPLYLGELIDKMVQIIKDQSKGLVSDLSIIKPQAVKLVLCYAAQALLTFLYISFLTVLGERMATDLRMRMFDRLLMMDMAFFDAQKTAELSCRMNVDVQEFKSCFKLTVAQGLRTVAQVGGCIISLFRISPLMTFYTVAALPMIITVGTLFGALLRSLSRRAQAQSAIAAAVADEALGNIQTVRAFAMEEQESRLFEREARDACALQETLGMGIGLFQGATNFFLNGIVLSVLYGGSSLINSGQMSPGELMSFLVTAQTIQRSLSQLSVVFGNAVRGWTAGARAFEFVNLRPSIPNNDGVCIPYHTLWGEVRFEDVDFAYPTRPDHQVFEKLNLTIPAGKIVALCGPSGEGKTTITSLLERFYEPVSGRVLLDNQDLKTLNVEWLRGQVIGLISQEPVLFATTIEENIRYGRPGATRREVIKAAKLANAHDFIAKFPEGYGTVVGERGAQLSGGQKQRIAIARALLKDPPILVLDEATSALDAESERLVRDALDRAMKGRTVLIIAHRLSTIRNANLICVVKDKKVLEQGTHDELVRKEGIYYNLIKSQFN</sequence>
<dbReference type="Pfam" id="PF00664">
    <property type="entry name" value="ABC_membrane"/>
    <property type="match status" value="1"/>
</dbReference>
<accession>A0AA36H4K0</accession>
<feature type="domain" description="ABC transmembrane type-1" evidence="20">
    <location>
        <begin position="112"/>
        <end position="403"/>
    </location>
</feature>
<dbReference type="PROSITE" id="PS50929">
    <property type="entry name" value="ABC_TM1F"/>
    <property type="match status" value="1"/>
</dbReference>
<keyword evidence="10" id="KW-0630">Potassium</keyword>
<evidence type="ECO:0000256" key="17">
    <source>
        <dbReference type="ARBA" id="ARBA00042968"/>
    </source>
</evidence>
<dbReference type="SUPFAM" id="SSF90123">
    <property type="entry name" value="ABC transporter transmembrane region"/>
    <property type="match status" value="1"/>
</dbReference>
<dbReference type="GO" id="GO:0005524">
    <property type="term" value="F:ATP binding"/>
    <property type="evidence" value="ECO:0007669"/>
    <property type="project" value="UniProtKB-KW"/>
</dbReference>
<dbReference type="GO" id="GO:0016887">
    <property type="term" value="F:ATP hydrolysis activity"/>
    <property type="evidence" value="ECO:0007669"/>
    <property type="project" value="InterPro"/>
</dbReference>
<dbReference type="EMBL" id="CATQJL010000305">
    <property type="protein sequence ID" value="CAJ0603970.1"/>
    <property type="molecule type" value="Genomic_DNA"/>
</dbReference>
<evidence type="ECO:0000256" key="14">
    <source>
        <dbReference type="ARBA" id="ARBA00023136"/>
    </source>
</evidence>
<dbReference type="PANTHER" id="PTHR43394:SF17">
    <property type="entry name" value="MITOCHONDRIAL POTASSIUM CHANNEL ATP-BINDING SUBUNIT"/>
    <property type="match status" value="1"/>
</dbReference>
<dbReference type="GO" id="GO:0015421">
    <property type="term" value="F:ABC-type oligopeptide transporter activity"/>
    <property type="evidence" value="ECO:0007669"/>
    <property type="project" value="TreeGrafter"/>
</dbReference>
<dbReference type="SUPFAM" id="SSF52540">
    <property type="entry name" value="P-loop containing nucleoside triphosphate hydrolases"/>
    <property type="match status" value="1"/>
</dbReference>
<evidence type="ECO:0000256" key="12">
    <source>
        <dbReference type="ARBA" id="ARBA00023065"/>
    </source>
</evidence>
<dbReference type="InterPro" id="IPR027417">
    <property type="entry name" value="P-loop_NTPase"/>
</dbReference>
<evidence type="ECO:0000259" key="20">
    <source>
        <dbReference type="PROSITE" id="PS50929"/>
    </source>
</evidence>
<dbReference type="PANTHER" id="PTHR43394">
    <property type="entry name" value="ATP-DEPENDENT PERMEASE MDL1, MITOCHONDRIAL"/>
    <property type="match status" value="1"/>
</dbReference>
<keyword evidence="3" id="KW-0813">Transport</keyword>
<feature type="transmembrane region" description="Helical" evidence="18">
    <location>
        <begin position="262"/>
        <end position="282"/>
    </location>
</feature>
<evidence type="ECO:0000256" key="5">
    <source>
        <dbReference type="ARBA" id="ARBA00022692"/>
    </source>
</evidence>
<feature type="domain" description="ABC transporter" evidence="19">
    <location>
        <begin position="438"/>
        <end position="675"/>
    </location>
</feature>
<dbReference type="CDD" id="cd18574">
    <property type="entry name" value="ABC_6TM_ABCB8_like"/>
    <property type="match status" value="1"/>
</dbReference>